<name>A0ABY6YM20_9ACTN</name>
<protein>
    <submittedName>
        <fullName evidence="1">Uncharacterized protein</fullName>
    </submittedName>
</protein>
<accession>A0ABY6YM20</accession>
<sequence length="520" mass="57298">MSRAAGIEDQPLEGPVPPRVDEADYARLAKALCSVTCVTSPEYHELLLGKLPRVRSGINRNAVPVVFTDALVGRCRESRLLGVLMRWIGYWSDDSRSWRTAALIAEPLVREEEWAQVSQAIPEATRQQVDTVREELVLYDAADFREIADRVRGARPIDRTPSDRAWHTFVALAEIPGREGESALVEFCAILGARGALRCSALLEGWGGGSGAPEAPGAPPGPDAGEDVPARLVVHVERGEERDRHDLRYWTVLREHGGDRPDFCDSGTRKGVTPDRIADSVGVLLGLVEVDHRREHHRGRMRVELVAELDLLRELEADRWQEAGGAAGAPPLGARAEVVYRAAELEDPSRRDYDAGRRALGRRWAALLRCGSGVHLDTAHEAQTKERLSGRTYREPLEDRLPDDRIAILSVPSHLDDCHQSVRSALRFGVPVVVWRSADNGRGIGPWLNLGKTGREVTVSSEKLQSIPQVLHKSRSGGVSPDDSGYIEESFEVAVFYHDSLPVLPDPPPLTASSIRTTPR</sequence>
<proteinExistence type="predicted"/>
<dbReference type="RefSeq" id="WP_267947047.1">
    <property type="nucleotide sequence ID" value="NZ_CP113264.1"/>
</dbReference>
<dbReference type="Proteomes" id="UP001156498">
    <property type="component" value="Chromosome"/>
</dbReference>
<keyword evidence="2" id="KW-1185">Reference proteome</keyword>
<reference evidence="1 2" key="1">
    <citation type="journal article" date="2013" name="Int. J. Syst. Evol. Microbiol.">
        <title>Description of Streptomonospora sediminis sp. nov. and Streptomonospora nanhaiensis sp. nov., and reclassification of Nocardiopsis arabia Hozzein &amp; Goodfellow 2008 as Streptomonospora arabica comb. nov. and emended description of the genus Streptomonospora.</title>
        <authorList>
            <person name="Zhang D.F."/>
            <person name="Pan H.Q."/>
            <person name="He J."/>
            <person name="Zhang X.M."/>
            <person name="Zhang Y.G."/>
            <person name="Klenk H.P."/>
            <person name="Hu J.C."/>
            <person name="Li W.J."/>
        </authorList>
    </citation>
    <scope>NUCLEOTIDE SEQUENCE [LARGE SCALE GENOMIC DNA]</scope>
    <source>
        <strain evidence="1 2">12A09</strain>
    </source>
</reference>
<evidence type="ECO:0000313" key="2">
    <source>
        <dbReference type="Proteomes" id="UP001156498"/>
    </source>
</evidence>
<dbReference type="EMBL" id="CP113264">
    <property type="protein sequence ID" value="WAE73260.1"/>
    <property type="molecule type" value="Genomic_DNA"/>
</dbReference>
<gene>
    <name evidence="1" type="ORF">OUQ99_29625</name>
</gene>
<evidence type="ECO:0000313" key="1">
    <source>
        <dbReference type="EMBL" id="WAE73260.1"/>
    </source>
</evidence>
<organism evidence="1 2">
    <name type="scientific">Streptomonospora nanhaiensis</name>
    <dbReference type="NCBI Taxonomy" id="1323731"/>
    <lineage>
        <taxon>Bacteria</taxon>
        <taxon>Bacillati</taxon>
        <taxon>Actinomycetota</taxon>
        <taxon>Actinomycetes</taxon>
        <taxon>Streptosporangiales</taxon>
        <taxon>Nocardiopsidaceae</taxon>
        <taxon>Streptomonospora</taxon>
    </lineage>
</organism>